<sequence length="145" mass="15381">MRRLLTPGWLAIHVLLVASVVGMLGLAGWQWSRAAGGNSLSWGYAFQWPVFAGFAVAIWVREARRVVRGAPEPVLPPVTDASLAPPAVEPRGPDHVAVGAAVGAPVITRRPAAYDGGDDPEVAEYNRFLAWMSANPGARAVDYPG</sequence>
<dbReference type="EMBL" id="CP070499">
    <property type="protein sequence ID" value="QSB13701.1"/>
    <property type="molecule type" value="Genomic_DNA"/>
</dbReference>
<name>A0A895Y8N5_9ACTN</name>
<protein>
    <recommendedName>
        <fullName evidence="4">DNA-binding transcriptional regulator of glucitol operon</fullName>
    </recommendedName>
</protein>
<evidence type="ECO:0000313" key="2">
    <source>
        <dbReference type="EMBL" id="QSB13701.1"/>
    </source>
</evidence>
<dbReference type="AlphaFoldDB" id="A0A895Y8N5"/>
<keyword evidence="1" id="KW-0472">Membrane</keyword>
<organism evidence="2 3">
    <name type="scientific">Natronosporangium hydrolyticum</name>
    <dbReference type="NCBI Taxonomy" id="2811111"/>
    <lineage>
        <taxon>Bacteria</taxon>
        <taxon>Bacillati</taxon>
        <taxon>Actinomycetota</taxon>
        <taxon>Actinomycetes</taxon>
        <taxon>Micromonosporales</taxon>
        <taxon>Micromonosporaceae</taxon>
        <taxon>Natronosporangium</taxon>
    </lineage>
</organism>
<proteinExistence type="predicted"/>
<evidence type="ECO:0000313" key="3">
    <source>
        <dbReference type="Proteomes" id="UP000662857"/>
    </source>
</evidence>
<keyword evidence="3" id="KW-1185">Reference proteome</keyword>
<dbReference type="Proteomes" id="UP000662857">
    <property type="component" value="Chromosome"/>
</dbReference>
<feature type="transmembrane region" description="Helical" evidence="1">
    <location>
        <begin position="41"/>
        <end position="60"/>
    </location>
</feature>
<evidence type="ECO:0008006" key="4">
    <source>
        <dbReference type="Google" id="ProtNLM"/>
    </source>
</evidence>
<evidence type="ECO:0000256" key="1">
    <source>
        <dbReference type="SAM" id="Phobius"/>
    </source>
</evidence>
<feature type="transmembrane region" description="Helical" evidence="1">
    <location>
        <begin position="7"/>
        <end position="29"/>
    </location>
</feature>
<dbReference type="RefSeq" id="WP_239675802.1">
    <property type="nucleotide sequence ID" value="NZ_CP070499.1"/>
</dbReference>
<keyword evidence="1" id="KW-1133">Transmembrane helix</keyword>
<dbReference type="KEGG" id="nhy:JQS43_19305"/>
<gene>
    <name evidence="2" type="ORF">JQS43_19305</name>
</gene>
<accession>A0A895Y8N5</accession>
<reference evidence="2" key="1">
    <citation type="submission" date="2021-02" db="EMBL/GenBank/DDBJ databases">
        <title>Natrosporangium hydrolyticum gen. nov., sp. nov, a haloalkaliphilic actinobacterium from a soda solonchak soil.</title>
        <authorList>
            <person name="Sorokin D.Y."/>
            <person name="Khijniak T.V."/>
            <person name="Zakharycheva A.P."/>
            <person name="Boueva O.V."/>
            <person name="Ariskina E.V."/>
            <person name="Hahnke R.L."/>
            <person name="Bunk B."/>
            <person name="Sproer C."/>
            <person name="Schumann P."/>
            <person name="Evtushenko L.I."/>
            <person name="Kublanov I.V."/>
        </authorList>
    </citation>
    <scope>NUCLEOTIDE SEQUENCE</scope>
    <source>
        <strain evidence="2">DSM 106523</strain>
    </source>
</reference>
<keyword evidence="1" id="KW-0812">Transmembrane</keyword>